<sequence>MDAATELFTERGYTQTTMRDVAASAGIALSVLYRQFESKERLFSTTFVAPFLTSFERFRDRRATPTNEGPEAVVVSDFIRDLHLNLGENRRTLITLLGALEEPGTELIDEVRAGLGEAWENLHLAGPTAGTDGQRERDANMLVVAMVAGLVLFRPWVLAARDGDDQPLIALAGQFSAAGIQASSGDRG</sequence>
<feature type="DNA-binding region" description="H-T-H motif" evidence="2">
    <location>
        <begin position="17"/>
        <end position="36"/>
    </location>
</feature>
<dbReference type="PANTHER" id="PTHR30055:SF226">
    <property type="entry name" value="HTH-TYPE TRANSCRIPTIONAL REGULATOR PKSA"/>
    <property type="match status" value="1"/>
</dbReference>
<dbReference type="AlphaFoldDB" id="A0AAU7AQA6"/>
<dbReference type="GO" id="GO:0003700">
    <property type="term" value="F:DNA-binding transcription factor activity"/>
    <property type="evidence" value="ECO:0007669"/>
    <property type="project" value="TreeGrafter"/>
</dbReference>
<accession>A0AAU7AQA6</accession>
<evidence type="ECO:0000259" key="3">
    <source>
        <dbReference type="PROSITE" id="PS50977"/>
    </source>
</evidence>
<dbReference type="Pfam" id="PF00440">
    <property type="entry name" value="TetR_N"/>
    <property type="match status" value="1"/>
</dbReference>
<evidence type="ECO:0000256" key="1">
    <source>
        <dbReference type="ARBA" id="ARBA00023125"/>
    </source>
</evidence>
<protein>
    <recommendedName>
        <fullName evidence="3">HTH tetR-type domain-containing protein</fullName>
    </recommendedName>
</protein>
<dbReference type="InterPro" id="IPR001647">
    <property type="entry name" value="HTH_TetR"/>
</dbReference>
<dbReference type="PROSITE" id="PS50977">
    <property type="entry name" value="HTH_TETR_2"/>
    <property type="match status" value="1"/>
</dbReference>
<proteinExistence type="predicted"/>
<keyword evidence="1 2" id="KW-0238">DNA-binding</keyword>
<dbReference type="PANTHER" id="PTHR30055">
    <property type="entry name" value="HTH-TYPE TRANSCRIPTIONAL REGULATOR RUTR"/>
    <property type="match status" value="1"/>
</dbReference>
<dbReference type="KEGG" id="parq:DSM112329_00490"/>
<dbReference type="RefSeq" id="WP_354702538.1">
    <property type="nucleotide sequence ID" value="NZ_CP114014.1"/>
</dbReference>
<dbReference type="InterPro" id="IPR009057">
    <property type="entry name" value="Homeodomain-like_sf"/>
</dbReference>
<feature type="domain" description="HTH tetR-type" evidence="3">
    <location>
        <begin position="1"/>
        <end position="54"/>
    </location>
</feature>
<dbReference type="SUPFAM" id="SSF46689">
    <property type="entry name" value="Homeodomain-like"/>
    <property type="match status" value="1"/>
</dbReference>
<dbReference type="GO" id="GO:0000976">
    <property type="term" value="F:transcription cis-regulatory region binding"/>
    <property type="evidence" value="ECO:0007669"/>
    <property type="project" value="TreeGrafter"/>
</dbReference>
<evidence type="ECO:0000256" key="2">
    <source>
        <dbReference type="PROSITE-ProRule" id="PRU00335"/>
    </source>
</evidence>
<dbReference type="Gene3D" id="1.10.357.10">
    <property type="entry name" value="Tetracycline Repressor, domain 2"/>
    <property type="match status" value="1"/>
</dbReference>
<gene>
    <name evidence="4" type="ORF">DSM112329_00490</name>
</gene>
<name>A0AAU7AQA6_9ACTN</name>
<dbReference type="InterPro" id="IPR050109">
    <property type="entry name" value="HTH-type_TetR-like_transc_reg"/>
</dbReference>
<evidence type="ECO:0000313" key="4">
    <source>
        <dbReference type="EMBL" id="XAY03670.1"/>
    </source>
</evidence>
<reference evidence="4" key="1">
    <citation type="submission" date="2022-12" db="EMBL/GenBank/DDBJ databases">
        <title>Paraconexibacter alkalitolerans sp. nov. and Baekduia alba sp. nov., isolated from soil and emended description of the genera Paraconexibacter (Chun et al., 2020) and Baekduia (An et al., 2020).</title>
        <authorList>
            <person name="Vieira S."/>
            <person name="Huber K.J."/>
            <person name="Geppert A."/>
            <person name="Wolf J."/>
            <person name="Neumann-Schaal M."/>
            <person name="Muesken M."/>
            <person name="Overmann J."/>
        </authorList>
    </citation>
    <scope>NUCLEOTIDE SEQUENCE</scope>
    <source>
        <strain evidence="4">AEG42_29</strain>
    </source>
</reference>
<organism evidence="4">
    <name type="scientific">Paraconexibacter sp. AEG42_29</name>
    <dbReference type="NCBI Taxonomy" id="2997339"/>
    <lineage>
        <taxon>Bacteria</taxon>
        <taxon>Bacillati</taxon>
        <taxon>Actinomycetota</taxon>
        <taxon>Thermoleophilia</taxon>
        <taxon>Solirubrobacterales</taxon>
        <taxon>Paraconexibacteraceae</taxon>
        <taxon>Paraconexibacter</taxon>
    </lineage>
</organism>
<dbReference type="EMBL" id="CP114014">
    <property type="protein sequence ID" value="XAY03670.1"/>
    <property type="molecule type" value="Genomic_DNA"/>
</dbReference>